<dbReference type="AlphaFoldDB" id="A0A157LPW0"/>
<keyword evidence="1" id="KW-0472">Membrane</keyword>
<accession>A0A157LPW0</accession>
<dbReference type="RefSeq" id="WP_081694961.1">
    <property type="nucleotide sequence ID" value="NZ_CP018898.1"/>
</dbReference>
<evidence type="ECO:0000256" key="1">
    <source>
        <dbReference type="SAM" id="Phobius"/>
    </source>
</evidence>
<name>A0A157LPW0_9BORD</name>
<dbReference type="STRING" id="123899.SAMEA3906487_03997"/>
<feature type="transmembrane region" description="Helical" evidence="1">
    <location>
        <begin position="46"/>
        <end position="71"/>
    </location>
</feature>
<reference evidence="2 3" key="1">
    <citation type="submission" date="2016-04" db="EMBL/GenBank/DDBJ databases">
        <authorList>
            <consortium name="Pathogen Informatics"/>
        </authorList>
    </citation>
    <scope>NUCLEOTIDE SEQUENCE [LARGE SCALE GENOMIC DNA]</scope>
    <source>
        <strain evidence="2 3">H044680328</strain>
    </source>
</reference>
<protein>
    <submittedName>
        <fullName evidence="2">Membrane protein</fullName>
    </submittedName>
</protein>
<keyword evidence="3" id="KW-1185">Reference proteome</keyword>
<proteinExistence type="predicted"/>
<evidence type="ECO:0000313" key="3">
    <source>
        <dbReference type="Proteomes" id="UP000076825"/>
    </source>
</evidence>
<organism evidence="2 3">
    <name type="scientific">Bordetella trematum</name>
    <dbReference type="NCBI Taxonomy" id="123899"/>
    <lineage>
        <taxon>Bacteria</taxon>
        <taxon>Pseudomonadati</taxon>
        <taxon>Pseudomonadota</taxon>
        <taxon>Betaproteobacteria</taxon>
        <taxon>Burkholderiales</taxon>
        <taxon>Alcaligenaceae</taxon>
        <taxon>Bordetella</taxon>
    </lineage>
</organism>
<dbReference type="Proteomes" id="UP000076825">
    <property type="component" value="Chromosome 1"/>
</dbReference>
<keyword evidence="1" id="KW-0812">Transmembrane</keyword>
<dbReference type="KEGG" id="btrm:SAMEA390648703997"/>
<sequence length="122" mass="12324">MAAMIRIWSAAAGVLAWLNGGASLLLAAFALGVVGPDIAPPDDLPLFLLCFLVGLLAAVPAWLLLGAACAADGAQRQALARMFALVGLCGLLLALLAFALGCGWAVLAAQVDVVPGTLSAWR</sequence>
<dbReference type="PATRIC" id="fig|123899.6.peg.3994"/>
<dbReference type="EMBL" id="LT546645">
    <property type="protein sequence ID" value="SAI74069.1"/>
    <property type="molecule type" value="Genomic_DNA"/>
</dbReference>
<gene>
    <name evidence="2" type="ORF">SAMEA3906487_03997</name>
</gene>
<keyword evidence="1" id="KW-1133">Transmembrane helix</keyword>
<feature type="transmembrane region" description="Helical" evidence="1">
    <location>
        <begin position="83"/>
        <end position="107"/>
    </location>
</feature>
<evidence type="ECO:0000313" key="2">
    <source>
        <dbReference type="EMBL" id="SAI74069.1"/>
    </source>
</evidence>